<dbReference type="GO" id="GO:0005509">
    <property type="term" value="F:calcium ion binding"/>
    <property type="evidence" value="ECO:0007669"/>
    <property type="project" value="InterPro"/>
</dbReference>
<evidence type="ECO:0000256" key="2">
    <source>
        <dbReference type="ARBA" id="ARBA00022761"/>
    </source>
</evidence>
<evidence type="ECO:0000256" key="6">
    <source>
        <dbReference type="SAM" id="MobiDB-lite"/>
    </source>
</evidence>
<dbReference type="Gene3D" id="2.20.80.10">
    <property type="entry name" value="Lipovitellin-phosvitin complex, chain A, domain 4"/>
    <property type="match status" value="1"/>
</dbReference>
<dbReference type="GO" id="GO:0005319">
    <property type="term" value="F:lipid transporter activity"/>
    <property type="evidence" value="ECO:0007669"/>
    <property type="project" value="InterPro"/>
</dbReference>
<dbReference type="SUPFAM" id="SSF48431">
    <property type="entry name" value="Lipovitellin-phosvitin complex, superhelical domain"/>
    <property type="match status" value="1"/>
</dbReference>
<dbReference type="InterPro" id="IPR011992">
    <property type="entry name" value="EF-hand-dom_pair"/>
</dbReference>
<feature type="transmembrane region" description="Helical" evidence="7">
    <location>
        <begin position="107"/>
        <end position="126"/>
    </location>
</feature>
<dbReference type="SUPFAM" id="SSF56968">
    <property type="entry name" value="Lipovitellin-phosvitin complex, beta-sheet shell regions"/>
    <property type="match status" value="2"/>
</dbReference>
<dbReference type="PROSITE" id="PS51233">
    <property type="entry name" value="VWFD"/>
    <property type="match status" value="1"/>
</dbReference>
<dbReference type="SUPFAM" id="SSF47473">
    <property type="entry name" value="EF-hand"/>
    <property type="match status" value="1"/>
</dbReference>
<dbReference type="GO" id="GO:0045735">
    <property type="term" value="F:nutrient reservoir activity"/>
    <property type="evidence" value="ECO:0007669"/>
    <property type="project" value="UniProtKB-KW"/>
</dbReference>
<evidence type="ECO:0000256" key="8">
    <source>
        <dbReference type="SAM" id="SignalP"/>
    </source>
</evidence>
<dbReference type="InterPro" id="IPR015819">
    <property type="entry name" value="Lipid_transp_b-sht_shell"/>
</dbReference>
<keyword evidence="13" id="KW-1185">Reference proteome</keyword>
<feature type="region of interest" description="Disordered" evidence="6">
    <location>
        <begin position="72"/>
        <end position="93"/>
    </location>
</feature>
<reference evidence="12" key="1">
    <citation type="submission" date="2023-06" db="EMBL/GenBank/DDBJ databases">
        <title>Genomic analysis of the entomopathogenic nematode Steinernema hermaphroditum.</title>
        <authorList>
            <person name="Schwarz E.M."/>
            <person name="Heppert J.K."/>
            <person name="Baniya A."/>
            <person name="Schwartz H.T."/>
            <person name="Tan C.-H."/>
            <person name="Antoshechkin I."/>
            <person name="Sternberg P.W."/>
            <person name="Goodrich-Blair H."/>
            <person name="Dillman A.R."/>
        </authorList>
    </citation>
    <scope>NUCLEOTIDE SEQUENCE</scope>
    <source>
        <strain evidence="12">PS9179</strain>
        <tissue evidence="12">Whole animal</tissue>
    </source>
</reference>
<feature type="signal peptide" evidence="8">
    <location>
        <begin position="1"/>
        <end position="16"/>
    </location>
</feature>
<keyword evidence="7" id="KW-1133">Transmembrane helix</keyword>
<keyword evidence="7" id="KW-0472">Membrane</keyword>
<dbReference type="Proteomes" id="UP001175271">
    <property type="component" value="Unassembled WGS sequence"/>
</dbReference>
<dbReference type="Gene3D" id="2.30.230.10">
    <property type="entry name" value="Lipovitellin, beta-sheet shell regions, chain A"/>
    <property type="match status" value="1"/>
</dbReference>
<dbReference type="InterPro" id="IPR050733">
    <property type="entry name" value="Vitellogenin/Apolipophorin"/>
</dbReference>
<protein>
    <recommendedName>
        <fullName evidence="14">Vitellogenin</fullName>
    </recommendedName>
</protein>
<comment type="caution">
    <text evidence="5">Lacks conserved residue(s) required for the propagation of feature annotation.</text>
</comment>
<evidence type="ECO:0000313" key="12">
    <source>
        <dbReference type="EMBL" id="KAK0397882.1"/>
    </source>
</evidence>
<name>A0AA39H288_9BILA</name>
<dbReference type="InterPro" id="IPR011030">
    <property type="entry name" value="Lipovitellin_superhlx_dom"/>
</dbReference>
<evidence type="ECO:0000313" key="13">
    <source>
        <dbReference type="Proteomes" id="UP001175271"/>
    </source>
</evidence>
<evidence type="ECO:0000256" key="5">
    <source>
        <dbReference type="PROSITE-ProRule" id="PRU00557"/>
    </source>
</evidence>
<evidence type="ECO:0000259" key="11">
    <source>
        <dbReference type="PROSITE" id="PS51233"/>
    </source>
</evidence>
<sequence>MKVPIVVLCVFAFVYSVPVDFTSYNGRSNQQYGQPSVAYSQDYGTAQDHNSLHMNNRIPYFNSYPVSGSNLPYHNGQNGSPNQSSHGSHDQSPYAGVLPKVRLRRSYLSIMTALSSFFVLISLALVSDARTVYRHDAREMRLRDTSAHLNDLLFISKLAFNFLDANVDHGLSLSEMKFLVGHSLNGMVFRTEKDVEKLFNAMDRNDDSVVSENEFLMFDKWLHAVVHKNAMENGGKVSIARLKEFATKRHLPFYTLLDADNDGYLTTNAEEVMKVLFALIGLCAVGCALGAFNFHRTPSRSRDIDYNSRSEKYYFEEGREFNFWYDAQYDSGMSGSSDEHSFTRIRAKVYAVFKSPSVLFWQLSDIQFGKSNQKVTGMEILDMGKFERVQPDQELLAALQLPVKNTWDAGMFSEVIFDERDTTWSKNFKRGVFTLSQIDMKLIDRMGDYYKDDLDEDEPRSMEVLPEGECGVFYSKKIDNNDKKTFNVTKTIDFHNCNQRADIRYNYRFSSSCSSCAQTEPGHKNISEQVDSVARQTIVNFVVEGNANRYLLHQVDVVSQYVTPFLVTKQETEMTTLVLGRLTLISASEDSNRLRHVSQEGITESVMYSLDWDLDEEKFYMYGDSAFEGRRNTPFVGVTRKVEQVVNLLKKIVEDSKIVESGVTQEQNTMFVRSVGLVRMMTMAELEEVEQKIAEYRYNEEQKEVMELFLNIVSSSNTMNTYAFYVNKVLDGTVGPLEATFALKKFVNVMQPSDKQIDKVLQLCKSDLAKQKHNVFLRQSCYLSVSTMINALCKVNNDVTATFIGKTKCDITLKRKYLQELKDIITHRENVMEQMIFIKAIQNAGLDIAVHELEQIIQDRQHQTKYSRAAAIEGLRHLAGVMPRKVVRVLLPIFENNREHTLVRMSAFHILMHTYPKRDILASMVYTMAREGKTPFTAFVLDSLRSFKMSKNPCLKKISDELSNLLTLANFEVTYENNFGGKLDGIDLYNDETQSGFFLYHYALSNTDVLFKKTLIGLDAIFNGRWHNDIFQLGVVDANLQIEKWIQKVGDFINKKILPAAEETRTRGHRSSQSPREMLKNLMRILKIEGRDEKDKSLSVLLGRFKDFEQLILPLDYHVYESLITPYLKNSRFGKNKFTWNTASYLYETMNKIPTSLGLPLVVSTKLPMVVFARGNLDLSLGNNFRTKLDSHLTMAQTHIATSEVWTPAFSTGFESIKTLETNLPIHVKIDYSSQHKEIHLTYEVPEKTQNLVTFRTSPAVYIQTNTAYETKMEKMTVVNRYFKHTFHTTRQSYGEQLTGLPVAIHQTGYDLFALNNPVQVLLSGENYYQVTMEPKRYSPKTVKFTMKFDQEKLRRMEAPSDFEKFYETEPEKRYFAVSGRPEHETQSRIEAFRNKIRSWRSEDQEKFINWKFSAKLVAEGGDVERSMSLNFETACDQKNHCKTATKFRRTPIRELNERYDWTFEAVYDAIKIAEETSLNTIENDKHSEFNAKFTAKWGQKHQQQTVTIKIQGEQSPMHREMLRRLRDQRRGMSSMDRLVLLENFSNLDVFKLFATADIDNETKTLAYNYLTYLRFANWFRTAWTTDKKLDLSTTDMTATITVDNDKRRFVNVSLELPMESLTFYEVELPVSCPLYGFYTTKTKSHKVMSQNKCIVDKERVKSFSGKRFSVPTWASDCYTLLVKDCSNQESSESPRFAVLAKERYSRSQYKKLRILVEDIAMDVELDQSENLVVRIDNELVEDKKRLHSYGIVVREDVFDFENSHIHVQFDGRRIKIRVSALYQNVQCGLCGSYNDDDELEMDLPNKKTTSDIWEFHESYVEKNGQCHVDDSEMLRPANYRHDFTDDEDWLAEKKYLSDLI</sequence>
<feature type="domain" description="EF-hand" evidence="9">
    <location>
        <begin position="190"/>
        <end position="225"/>
    </location>
</feature>
<feature type="chain" id="PRO_5041376132" description="Vitellogenin" evidence="8">
    <location>
        <begin position="17"/>
        <end position="1861"/>
    </location>
</feature>
<feature type="transmembrane region" description="Helical" evidence="7">
    <location>
        <begin position="275"/>
        <end position="294"/>
    </location>
</feature>
<evidence type="ECO:0000256" key="3">
    <source>
        <dbReference type="ARBA" id="ARBA00023157"/>
    </source>
</evidence>
<gene>
    <name evidence="12" type="ORF">QR680_002319</name>
</gene>
<dbReference type="Pfam" id="PF01347">
    <property type="entry name" value="Vitellogenin_N"/>
    <property type="match status" value="1"/>
</dbReference>
<dbReference type="SMART" id="SM00638">
    <property type="entry name" value="LPD_N"/>
    <property type="match status" value="1"/>
</dbReference>
<feature type="domain" description="VWFD" evidence="11">
    <location>
        <begin position="1652"/>
        <end position="1828"/>
    </location>
</feature>
<evidence type="ECO:0000256" key="4">
    <source>
        <dbReference type="ARBA" id="ARBA00023180"/>
    </source>
</evidence>
<dbReference type="PROSITE" id="PS51211">
    <property type="entry name" value="VITELLOGENIN"/>
    <property type="match status" value="1"/>
</dbReference>
<keyword evidence="1 8" id="KW-0732">Signal</keyword>
<dbReference type="InterPro" id="IPR001846">
    <property type="entry name" value="VWF_type-D"/>
</dbReference>
<dbReference type="InterPro" id="IPR015255">
    <property type="entry name" value="Vitellinogen_open_b-sht"/>
</dbReference>
<organism evidence="12 13">
    <name type="scientific">Steinernema hermaphroditum</name>
    <dbReference type="NCBI Taxonomy" id="289476"/>
    <lineage>
        <taxon>Eukaryota</taxon>
        <taxon>Metazoa</taxon>
        <taxon>Ecdysozoa</taxon>
        <taxon>Nematoda</taxon>
        <taxon>Chromadorea</taxon>
        <taxon>Rhabditida</taxon>
        <taxon>Tylenchina</taxon>
        <taxon>Panagrolaimomorpha</taxon>
        <taxon>Strongyloidoidea</taxon>
        <taxon>Steinernematidae</taxon>
        <taxon>Steinernema</taxon>
    </lineage>
</organism>
<proteinExistence type="predicted"/>
<evidence type="ECO:0008006" key="14">
    <source>
        <dbReference type="Google" id="ProtNLM"/>
    </source>
</evidence>
<comment type="caution">
    <text evidence="12">The sequence shown here is derived from an EMBL/GenBank/DDBJ whole genome shotgun (WGS) entry which is preliminary data.</text>
</comment>
<dbReference type="Pfam" id="PF00094">
    <property type="entry name" value="VWD"/>
    <property type="match status" value="1"/>
</dbReference>
<dbReference type="PANTHER" id="PTHR23345">
    <property type="entry name" value="VITELLOGENIN-RELATED"/>
    <property type="match status" value="1"/>
</dbReference>
<dbReference type="SMART" id="SM01169">
    <property type="entry name" value="DUF1943"/>
    <property type="match status" value="1"/>
</dbReference>
<keyword evidence="7" id="KW-0812">Transmembrane</keyword>
<dbReference type="Gene3D" id="1.25.10.20">
    <property type="entry name" value="Vitellinogen, superhelical"/>
    <property type="match status" value="1"/>
</dbReference>
<dbReference type="SMART" id="SM00216">
    <property type="entry name" value="VWD"/>
    <property type="match status" value="1"/>
</dbReference>
<evidence type="ECO:0000256" key="7">
    <source>
        <dbReference type="SAM" id="Phobius"/>
    </source>
</evidence>
<dbReference type="Pfam" id="PF09172">
    <property type="entry name" value="Vit_open_b-sht"/>
    <property type="match status" value="1"/>
</dbReference>
<feature type="disulfide bond" evidence="5">
    <location>
        <begin position="513"/>
        <end position="516"/>
    </location>
</feature>
<evidence type="ECO:0000259" key="9">
    <source>
        <dbReference type="PROSITE" id="PS50222"/>
    </source>
</evidence>
<dbReference type="PANTHER" id="PTHR23345:SF15">
    <property type="entry name" value="VITELLOGENIN 1-RELATED"/>
    <property type="match status" value="1"/>
</dbReference>
<dbReference type="InterPro" id="IPR015816">
    <property type="entry name" value="Vitellinogen_b-sht_N"/>
</dbReference>
<dbReference type="InterPro" id="IPR002048">
    <property type="entry name" value="EF_hand_dom"/>
</dbReference>
<keyword evidence="4" id="KW-0325">Glycoprotein</keyword>
<dbReference type="InterPro" id="IPR001747">
    <property type="entry name" value="Vitellogenin_N"/>
</dbReference>
<keyword evidence="2" id="KW-0758">Storage protein</keyword>
<accession>A0AA39H288</accession>
<dbReference type="EMBL" id="JAUCMV010000005">
    <property type="protein sequence ID" value="KAK0397882.1"/>
    <property type="molecule type" value="Genomic_DNA"/>
</dbReference>
<feature type="compositionally biased region" description="Polar residues" evidence="6">
    <location>
        <begin position="72"/>
        <end position="86"/>
    </location>
</feature>
<feature type="domain" description="Vitellogenin" evidence="10">
    <location>
        <begin position="315"/>
        <end position="1015"/>
    </location>
</feature>
<keyword evidence="3 5" id="KW-1015">Disulfide bond</keyword>
<evidence type="ECO:0000259" key="10">
    <source>
        <dbReference type="PROSITE" id="PS51211"/>
    </source>
</evidence>
<dbReference type="PROSITE" id="PS50222">
    <property type="entry name" value="EF_HAND_2"/>
    <property type="match status" value="1"/>
</dbReference>
<evidence type="ECO:0000256" key="1">
    <source>
        <dbReference type="ARBA" id="ARBA00022729"/>
    </source>
</evidence>
<dbReference type="Gene3D" id="1.10.238.10">
    <property type="entry name" value="EF-hand"/>
    <property type="match status" value="1"/>
</dbReference>